<dbReference type="RefSeq" id="WP_188805096.1">
    <property type="nucleotide sequence ID" value="NZ_BMOK01000021.1"/>
</dbReference>
<evidence type="ECO:0000256" key="2">
    <source>
        <dbReference type="ARBA" id="ARBA00023295"/>
    </source>
</evidence>
<dbReference type="GO" id="GO:0005975">
    <property type="term" value="P:carbohydrate metabolic process"/>
    <property type="evidence" value="ECO:0007669"/>
    <property type="project" value="InterPro"/>
</dbReference>
<evidence type="ECO:0000256" key="5">
    <source>
        <dbReference type="SAM" id="Phobius"/>
    </source>
</evidence>
<evidence type="ECO:0000313" key="8">
    <source>
        <dbReference type="Proteomes" id="UP000654670"/>
    </source>
</evidence>
<organism evidence="7 8">
    <name type="scientific">Sporolactobacillus putidus</name>
    <dbReference type="NCBI Taxonomy" id="492735"/>
    <lineage>
        <taxon>Bacteria</taxon>
        <taxon>Bacillati</taxon>
        <taxon>Bacillota</taxon>
        <taxon>Bacilli</taxon>
        <taxon>Bacillales</taxon>
        <taxon>Sporolactobacillaceae</taxon>
        <taxon>Sporolactobacillus</taxon>
    </lineage>
</organism>
<dbReference type="InterPro" id="IPR017853">
    <property type="entry name" value="GH"/>
</dbReference>
<keyword evidence="5" id="KW-0812">Transmembrane</keyword>
<gene>
    <name evidence="7" type="ORF">GCM10007968_31470</name>
</gene>
<evidence type="ECO:0000256" key="3">
    <source>
        <dbReference type="RuleBase" id="RU000489"/>
    </source>
</evidence>
<dbReference type="PROSITE" id="PS51910">
    <property type="entry name" value="GH18_2"/>
    <property type="match status" value="1"/>
</dbReference>
<evidence type="ECO:0000313" key="7">
    <source>
        <dbReference type="EMBL" id="GGL65162.1"/>
    </source>
</evidence>
<dbReference type="InterPro" id="IPR001223">
    <property type="entry name" value="Glyco_hydro18_cat"/>
</dbReference>
<dbReference type="GO" id="GO:0008061">
    <property type="term" value="F:chitin binding"/>
    <property type="evidence" value="ECO:0007669"/>
    <property type="project" value="InterPro"/>
</dbReference>
<dbReference type="Gene3D" id="3.10.50.10">
    <property type="match status" value="1"/>
</dbReference>
<keyword evidence="5" id="KW-0472">Membrane</keyword>
<dbReference type="SMART" id="SM00636">
    <property type="entry name" value="Glyco_18"/>
    <property type="match status" value="1"/>
</dbReference>
<feature type="domain" description="GH18" evidence="6">
    <location>
        <begin position="41"/>
        <end position="374"/>
    </location>
</feature>
<dbReference type="InterPro" id="IPR029070">
    <property type="entry name" value="Chitinase_insertion_sf"/>
</dbReference>
<feature type="transmembrane region" description="Helical" evidence="5">
    <location>
        <begin position="15"/>
        <end position="36"/>
    </location>
</feature>
<reference evidence="7" key="2">
    <citation type="submission" date="2020-09" db="EMBL/GenBank/DDBJ databases">
        <authorList>
            <person name="Sun Q."/>
            <person name="Ohkuma M."/>
        </authorList>
    </citation>
    <scope>NUCLEOTIDE SEQUENCE</scope>
    <source>
        <strain evidence="7">JCM 15325</strain>
    </source>
</reference>
<dbReference type="SUPFAM" id="SSF51445">
    <property type="entry name" value="(Trans)glycosidases"/>
    <property type="match status" value="1"/>
</dbReference>
<keyword evidence="5" id="KW-1133">Transmembrane helix</keyword>
<evidence type="ECO:0000256" key="1">
    <source>
        <dbReference type="ARBA" id="ARBA00022801"/>
    </source>
</evidence>
<dbReference type="InterPro" id="IPR011583">
    <property type="entry name" value="Chitinase_II/V-like_cat"/>
</dbReference>
<dbReference type="PANTHER" id="PTHR46066">
    <property type="entry name" value="CHITINASE DOMAIN-CONTAINING PROTEIN 1 FAMILY MEMBER"/>
    <property type="match status" value="1"/>
</dbReference>
<dbReference type="GO" id="GO:0004553">
    <property type="term" value="F:hydrolase activity, hydrolyzing O-glycosyl compounds"/>
    <property type="evidence" value="ECO:0007669"/>
    <property type="project" value="InterPro"/>
</dbReference>
<comment type="caution">
    <text evidence="7">The sequence shown here is derived from an EMBL/GenBank/DDBJ whole genome shotgun (WGS) entry which is preliminary data.</text>
</comment>
<dbReference type="AlphaFoldDB" id="A0A917SAN3"/>
<accession>A0A917SAN3</accession>
<dbReference type="Pfam" id="PF00704">
    <property type="entry name" value="Glyco_hydro_18"/>
    <property type="match status" value="1"/>
</dbReference>
<dbReference type="PANTHER" id="PTHR46066:SF2">
    <property type="entry name" value="CHITINASE DOMAIN-CONTAINING PROTEIN 1"/>
    <property type="match status" value="1"/>
</dbReference>
<dbReference type="Gene3D" id="3.20.20.80">
    <property type="entry name" value="Glycosidases"/>
    <property type="match status" value="1"/>
</dbReference>
<reference evidence="7" key="1">
    <citation type="journal article" date="2014" name="Int. J. Syst. Evol. Microbiol.">
        <title>Complete genome sequence of Corynebacterium casei LMG S-19264T (=DSM 44701T), isolated from a smear-ripened cheese.</title>
        <authorList>
            <consortium name="US DOE Joint Genome Institute (JGI-PGF)"/>
            <person name="Walter F."/>
            <person name="Albersmeier A."/>
            <person name="Kalinowski J."/>
            <person name="Ruckert C."/>
        </authorList>
    </citation>
    <scope>NUCLEOTIDE SEQUENCE</scope>
    <source>
        <strain evidence="7">JCM 15325</strain>
    </source>
</reference>
<keyword evidence="8" id="KW-1185">Reference proteome</keyword>
<name>A0A917SAN3_9BACL</name>
<keyword evidence="2 3" id="KW-0326">Glycosidase</keyword>
<comment type="similarity">
    <text evidence="4">Belongs to the glycosyl hydrolase 18 family.</text>
</comment>
<proteinExistence type="inferred from homology"/>
<dbReference type="PROSITE" id="PS01095">
    <property type="entry name" value="GH18_1"/>
    <property type="match status" value="1"/>
</dbReference>
<dbReference type="InterPro" id="IPR001579">
    <property type="entry name" value="Glyco_hydro_18_chit_AS"/>
</dbReference>
<evidence type="ECO:0000256" key="4">
    <source>
        <dbReference type="RuleBase" id="RU004453"/>
    </source>
</evidence>
<sequence>MNNLPVLADRLAKLFLIYSIFIAAIVIGIPSAIVLLHSHSGRDVVSTAQPMNVIRHTAKVNQAPPPLHTLSFGWVTGNYSNVTGYNNLQVVSPLFATVSTLNPVKIETTPSLILKLHDEGKKVWGRVTMDEQTAAATRQFLGNPGKMEQTVQEIRDNAEKNHLDGINLDIENLTAEDRTAFTGFMIGLSNALKPNHITLSVDLQPEQGTPDSISSFNKMMGQYCDYIIFMGYDEHWATDPTPGPVTSLQWLRNNVQQFIKTGIPAQKLLLGLPSYTRIWQVNANGRTVLSQAVSSEDLNNLVLKEHRSGQWDPNTGAYYISYTAGGKQYEAWLTNTRSLQTYLQLIHDYRLAGYGFWNLNLMSPNDWNKLPNLG</sequence>
<dbReference type="EMBL" id="BMOK01000021">
    <property type="protein sequence ID" value="GGL65162.1"/>
    <property type="molecule type" value="Genomic_DNA"/>
</dbReference>
<evidence type="ECO:0000259" key="6">
    <source>
        <dbReference type="PROSITE" id="PS51910"/>
    </source>
</evidence>
<keyword evidence="1 3" id="KW-0378">Hydrolase</keyword>
<protein>
    <recommendedName>
        <fullName evidence="6">GH18 domain-containing protein</fullName>
    </recommendedName>
</protein>
<dbReference type="Proteomes" id="UP000654670">
    <property type="component" value="Unassembled WGS sequence"/>
</dbReference>